<dbReference type="GO" id="GO:0005524">
    <property type="term" value="F:ATP binding"/>
    <property type="evidence" value="ECO:0007669"/>
    <property type="project" value="UniProtKB-UniRule"/>
</dbReference>
<dbReference type="PROSITE" id="PS50816">
    <property type="entry name" value="NAF"/>
    <property type="match status" value="1"/>
</dbReference>
<keyword evidence="7 17" id="KW-0418">Kinase</keyword>
<dbReference type="InterPro" id="IPR008271">
    <property type="entry name" value="Ser/Thr_kinase_AS"/>
</dbReference>
<keyword evidence="8 12" id="KW-0067">ATP-binding</keyword>
<dbReference type="Pfam" id="PF03822">
    <property type="entry name" value="NAF"/>
    <property type="match status" value="1"/>
</dbReference>
<evidence type="ECO:0000256" key="13">
    <source>
        <dbReference type="RuleBase" id="RU000304"/>
    </source>
</evidence>
<dbReference type="SMART" id="SM00220">
    <property type="entry name" value="S_TKc"/>
    <property type="match status" value="1"/>
</dbReference>
<reference evidence="17" key="1">
    <citation type="submission" date="2014-07" db="EMBL/GenBank/DDBJ databases">
        <title>Identification of a novel salt tolerance gene in wild soybean by whole-genome sequencing.</title>
        <authorList>
            <person name="Lam H.-M."/>
            <person name="Qi X."/>
            <person name="Li M.-W."/>
            <person name="Liu X."/>
            <person name="Xie M."/>
            <person name="Ni M."/>
            <person name="Xu X."/>
        </authorList>
    </citation>
    <scope>NUCLEOTIDE SEQUENCE [LARGE SCALE GENOMIC DNA]</scope>
    <source>
        <tissue evidence="17">Root</tissue>
    </source>
</reference>
<dbReference type="PROSITE" id="PS00107">
    <property type="entry name" value="PROTEIN_KINASE_ATP"/>
    <property type="match status" value="1"/>
</dbReference>
<feature type="domain" description="NAF" evidence="16">
    <location>
        <begin position="309"/>
        <end position="333"/>
    </location>
</feature>
<dbReference type="GO" id="GO:0004674">
    <property type="term" value="F:protein serine/threonine kinase activity"/>
    <property type="evidence" value="ECO:0007669"/>
    <property type="project" value="UniProtKB-KW"/>
</dbReference>
<dbReference type="Proteomes" id="UP000289340">
    <property type="component" value="Chromosome 11"/>
</dbReference>
<dbReference type="GO" id="GO:0007165">
    <property type="term" value="P:signal transduction"/>
    <property type="evidence" value="ECO:0007669"/>
    <property type="project" value="InterPro"/>
</dbReference>
<evidence type="ECO:0000256" key="3">
    <source>
        <dbReference type="ARBA" id="ARBA00012513"/>
    </source>
</evidence>
<dbReference type="InterPro" id="IPR000719">
    <property type="entry name" value="Prot_kinase_dom"/>
</dbReference>
<accession>A0A0B2SMZ0</accession>
<evidence type="ECO:0000256" key="9">
    <source>
        <dbReference type="ARBA" id="ARBA00023211"/>
    </source>
</evidence>
<gene>
    <name evidence="18" type="ORF">D0Y65_030433</name>
    <name evidence="17" type="ORF">glysoja_047463</name>
</gene>
<dbReference type="PROSITE" id="PS00108">
    <property type="entry name" value="PROTEIN_KINASE_ST"/>
    <property type="match status" value="1"/>
</dbReference>
<dbReference type="InterPro" id="IPR011009">
    <property type="entry name" value="Kinase-like_dom_sf"/>
</dbReference>
<dbReference type="PANTHER" id="PTHR43895:SF154">
    <property type="entry name" value="NON-SPECIFIC SERINE_THREONINE PROTEIN KINASE"/>
    <property type="match status" value="1"/>
</dbReference>
<keyword evidence="9" id="KW-0464">Manganese</keyword>
<dbReference type="SUPFAM" id="SSF56112">
    <property type="entry name" value="Protein kinase-like (PK-like)"/>
    <property type="match status" value="1"/>
</dbReference>
<feature type="domain" description="Protein kinase" evidence="15">
    <location>
        <begin position="12"/>
        <end position="266"/>
    </location>
</feature>
<keyword evidence="19" id="KW-1185">Reference proteome</keyword>
<evidence type="ECO:0000256" key="7">
    <source>
        <dbReference type="ARBA" id="ARBA00022777"/>
    </source>
</evidence>
<dbReference type="Gramene" id="XM_028330977.1">
    <property type="protein sequence ID" value="XP_028186778.1"/>
    <property type="gene ID" value="LOC114373503"/>
</dbReference>
<comment type="catalytic activity">
    <reaction evidence="11">
        <text>L-seryl-[protein] + ATP = O-phospho-L-seryl-[protein] + ADP + H(+)</text>
        <dbReference type="Rhea" id="RHEA:17989"/>
        <dbReference type="Rhea" id="RHEA-COMP:9863"/>
        <dbReference type="Rhea" id="RHEA-COMP:11604"/>
        <dbReference type="ChEBI" id="CHEBI:15378"/>
        <dbReference type="ChEBI" id="CHEBI:29999"/>
        <dbReference type="ChEBI" id="CHEBI:30616"/>
        <dbReference type="ChEBI" id="CHEBI:83421"/>
        <dbReference type="ChEBI" id="CHEBI:456216"/>
        <dbReference type="EC" id="2.7.11.1"/>
    </reaction>
</comment>
<dbReference type="Pfam" id="PF00069">
    <property type="entry name" value="Pkinase"/>
    <property type="match status" value="1"/>
</dbReference>
<dbReference type="InterPro" id="IPR004041">
    <property type="entry name" value="NAF_dom"/>
</dbReference>
<dbReference type="EC" id="2.7.11.1" evidence="3"/>
<evidence type="ECO:0000256" key="5">
    <source>
        <dbReference type="ARBA" id="ARBA00022679"/>
    </source>
</evidence>
<dbReference type="Proteomes" id="UP000053555">
    <property type="component" value="Unassembled WGS sequence"/>
</dbReference>
<feature type="region of interest" description="Disordered" evidence="14">
    <location>
        <begin position="443"/>
        <end position="462"/>
    </location>
</feature>
<evidence type="ECO:0000256" key="11">
    <source>
        <dbReference type="ARBA" id="ARBA00048679"/>
    </source>
</evidence>
<dbReference type="FunFam" id="3.30.200.20:FF:000096">
    <property type="entry name" value="Non-specific serine/threonine protein kinase"/>
    <property type="match status" value="1"/>
</dbReference>
<evidence type="ECO:0000256" key="8">
    <source>
        <dbReference type="ARBA" id="ARBA00022840"/>
    </source>
</evidence>
<sequence length="462" mass="52446">MESKPHVLMHRYELGRLLGQGTFGKVYYARSTITNQSVAIKVIDKDKVMKTGQAEQIKREISVMRLARHPNIIQLFEVLANKNKIYFVIECAKGGELFNKVAKGKLKEDVAHKYFKQLINAVDYCHSRGVYHRDIKPENILLDENGNLKVSDFGLSALVDSKRQDGLLHTPCGTPAYVAPEVIKRKGYDGTKADIWSCGIVLFVLLAGYLPFHDPNLIEMYRKISKAELKCPNWFPQEVCELLGMMLNPNPDTRIPISTIRENCWFKKGPNIKNKRPVVENSTVSSSSTVLSDQNDCDDIAAEANGESVVPLSINAFDIISRSVGFDLSRFFDESFKKKEARFSSRLPANVIISKLEDIAKQLRMKIKKKAAGLLKLESLNEGRKGVLSIDAEIFEVIPCFHMVEVKKSNGDTLEYQKILKEDIRPSLHDIVWVWQSDQQLQSQQSEQHQHTDDQQQQQPQS</sequence>
<organism evidence="17">
    <name type="scientific">Glycine soja</name>
    <name type="common">Wild soybean</name>
    <dbReference type="NCBI Taxonomy" id="3848"/>
    <lineage>
        <taxon>Eukaryota</taxon>
        <taxon>Viridiplantae</taxon>
        <taxon>Streptophyta</taxon>
        <taxon>Embryophyta</taxon>
        <taxon>Tracheophyta</taxon>
        <taxon>Spermatophyta</taxon>
        <taxon>Magnoliopsida</taxon>
        <taxon>eudicotyledons</taxon>
        <taxon>Gunneridae</taxon>
        <taxon>Pentapetalae</taxon>
        <taxon>rosids</taxon>
        <taxon>fabids</taxon>
        <taxon>Fabales</taxon>
        <taxon>Fabaceae</taxon>
        <taxon>Papilionoideae</taxon>
        <taxon>50 kb inversion clade</taxon>
        <taxon>NPAAA clade</taxon>
        <taxon>indigoferoid/millettioid clade</taxon>
        <taxon>Phaseoleae</taxon>
        <taxon>Glycine</taxon>
        <taxon>Glycine subgen. Soja</taxon>
    </lineage>
</organism>
<dbReference type="Gene3D" id="1.10.510.10">
    <property type="entry name" value="Transferase(Phosphotransferase) domain 1"/>
    <property type="match status" value="1"/>
</dbReference>
<dbReference type="CDD" id="cd12195">
    <property type="entry name" value="CIPK_C"/>
    <property type="match status" value="1"/>
</dbReference>
<dbReference type="EMBL" id="QZWG01000011">
    <property type="protein sequence ID" value="RZB80721.1"/>
    <property type="molecule type" value="Genomic_DNA"/>
</dbReference>
<keyword evidence="4 13" id="KW-0723">Serine/threonine-protein kinase</keyword>
<evidence type="ECO:0000313" key="18">
    <source>
        <dbReference type="EMBL" id="RZB80721.1"/>
    </source>
</evidence>
<feature type="binding site" evidence="12">
    <location>
        <position position="41"/>
    </location>
    <ligand>
        <name>ATP</name>
        <dbReference type="ChEBI" id="CHEBI:30616"/>
    </ligand>
</feature>
<evidence type="ECO:0000256" key="4">
    <source>
        <dbReference type="ARBA" id="ARBA00022527"/>
    </source>
</evidence>
<evidence type="ECO:0000256" key="2">
    <source>
        <dbReference type="ARBA" id="ARBA00006234"/>
    </source>
</evidence>
<evidence type="ECO:0000256" key="14">
    <source>
        <dbReference type="SAM" id="MobiDB-lite"/>
    </source>
</evidence>
<comment type="similarity">
    <text evidence="2">Belongs to the protein kinase superfamily. CAMK Ser/Thr protein kinase family. SNF1 subfamily.</text>
</comment>
<keyword evidence="6 12" id="KW-0547">Nucleotide-binding</keyword>
<keyword evidence="5 17" id="KW-0808">Transferase</keyword>
<dbReference type="PROSITE" id="PS50011">
    <property type="entry name" value="PROTEIN_KINASE_DOM"/>
    <property type="match status" value="1"/>
</dbReference>
<evidence type="ECO:0000256" key="12">
    <source>
        <dbReference type="PROSITE-ProRule" id="PRU10141"/>
    </source>
</evidence>
<dbReference type="PANTHER" id="PTHR43895">
    <property type="entry name" value="CALCIUM/CALMODULIN-DEPENDENT PROTEIN KINASE KINASE-RELATED"/>
    <property type="match status" value="1"/>
</dbReference>
<dbReference type="Gene3D" id="3.30.310.80">
    <property type="entry name" value="Kinase associated domain 1, KA1"/>
    <property type="match status" value="1"/>
</dbReference>
<evidence type="ECO:0000313" key="19">
    <source>
        <dbReference type="Proteomes" id="UP000289340"/>
    </source>
</evidence>
<reference evidence="18 19" key="2">
    <citation type="submission" date="2018-09" db="EMBL/GenBank/DDBJ databases">
        <title>A high-quality reference genome of wild soybean provides a powerful tool to mine soybean genomes.</title>
        <authorList>
            <person name="Xie M."/>
            <person name="Chung C.Y.L."/>
            <person name="Li M.-W."/>
            <person name="Wong F.-L."/>
            <person name="Chan T.-F."/>
            <person name="Lam H.-M."/>
        </authorList>
    </citation>
    <scope>NUCLEOTIDE SEQUENCE [LARGE SCALE GENOMIC DNA]</scope>
    <source>
        <strain evidence="19">cv. W05</strain>
        <tissue evidence="18">Hypocotyl of etiolated seedlings</tissue>
    </source>
</reference>
<dbReference type="EMBL" id="KN641441">
    <property type="protein sequence ID" value="KHN46285.1"/>
    <property type="molecule type" value="Genomic_DNA"/>
</dbReference>
<dbReference type="InterPro" id="IPR017441">
    <property type="entry name" value="Protein_kinase_ATP_BS"/>
</dbReference>
<proteinExistence type="inferred from homology"/>
<evidence type="ECO:0000259" key="15">
    <source>
        <dbReference type="PROSITE" id="PS50011"/>
    </source>
</evidence>
<evidence type="ECO:0000256" key="1">
    <source>
        <dbReference type="ARBA" id="ARBA00001936"/>
    </source>
</evidence>
<name>A0A0B2SMZ0_GLYSO</name>
<evidence type="ECO:0000256" key="10">
    <source>
        <dbReference type="ARBA" id="ARBA00047899"/>
    </source>
</evidence>
<protein>
    <recommendedName>
        <fullName evidence="3">non-specific serine/threonine protein kinase</fullName>
        <ecNumber evidence="3">2.7.11.1</ecNumber>
    </recommendedName>
</protein>
<comment type="cofactor">
    <cofactor evidence="1">
        <name>Mn(2+)</name>
        <dbReference type="ChEBI" id="CHEBI:29035"/>
    </cofactor>
</comment>
<dbReference type="AlphaFoldDB" id="A0A0B2SMZ0"/>
<comment type="catalytic activity">
    <reaction evidence="10">
        <text>L-threonyl-[protein] + ATP = O-phospho-L-threonyl-[protein] + ADP + H(+)</text>
        <dbReference type="Rhea" id="RHEA:46608"/>
        <dbReference type="Rhea" id="RHEA-COMP:11060"/>
        <dbReference type="Rhea" id="RHEA-COMP:11605"/>
        <dbReference type="ChEBI" id="CHEBI:15378"/>
        <dbReference type="ChEBI" id="CHEBI:30013"/>
        <dbReference type="ChEBI" id="CHEBI:30616"/>
        <dbReference type="ChEBI" id="CHEBI:61977"/>
        <dbReference type="ChEBI" id="CHEBI:456216"/>
        <dbReference type="EC" id="2.7.11.1"/>
    </reaction>
</comment>
<evidence type="ECO:0000313" key="17">
    <source>
        <dbReference type="EMBL" id="KHN46285.1"/>
    </source>
</evidence>
<evidence type="ECO:0000256" key="6">
    <source>
        <dbReference type="ARBA" id="ARBA00022741"/>
    </source>
</evidence>
<dbReference type="FunFam" id="1.10.510.10:FF:000279">
    <property type="entry name" value="Non-specific serine/threonine protein kinase"/>
    <property type="match status" value="1"/>
</dbReference>
<evidence type="ECO:0000259" key="16">
    <source>
        <dbReference type="PROSITE" id="PS50816"/>
    </source>
</evidence>
<dbReference type="InterPro" id="IPR018451">
    <property type="entry name" value="NAF/FISL_domain"/>
</dbReference>
<dbReference type="FunFam" id="3.30.310.80:FF:000005">
    <property type="entry name" value="Non-specific serine/threonine protein kinase"/>
    <property type="match status" value="1"/>
</dbReference>